<organism evidence="1">
    <name type="scientific">candidate division CPR3 bacterium</name>
    <dbReference type="NCBI Taxonomy" id="2268181"/>
    <lineage>
        <taxon>Bacteria</taxon>
        <taxon>Bacteria division CPR3</taxon>
    </lineage>
</organism>
<protein>
    <submittedName>
        <fullName evidence="1">Uncharacterized protein</fullName>
    </submittedName>
</protein>
<reference evidence="1" key="1">
    <citation type="journal article" date="2020" name="mSystems">
        <title>Genome- and Community-Level Interaction Insights into Carbon Utilization and Element Cycling Functions of Hydrothermarchaeota in Hydrothermal Sediment.</title>
        <authorList>
            <person name="Zhou Z."/>
            <person name="Liu Y."/>
            <person name="Xu W."/>
            <person name="Pan J."/>
            <person name="Luo Z.H."/>
            <person name="Li M."/>
        </authorList>
    </citation>
    <scope>NUCLEOTIDE SEQUENCE [LARGE SCALE GENOMIC DNA]</scope>
    <source>
        <strain evidence="1">SpSt-579</strain>
    </source>
</reference>
<evidence type="ECO:0000313" key="1">
    <source>
        <dbReference type="EMBL" id="HGT70778.1"/>
    </source>
</evidence>
<dbReference type="EMBL" id="DSYQ01000003">
    <property type="protein sequence ID" value="HGT70778.1"/>
    <property type="molecule type" value="Genomic_DNA"/>
</dbReference>
<name>A0A7C4R4K0_UNCC3</name>
<gene>
    <name evidence="1" type="ORF">ENT43_00780</name>
</gene>
<dbReference type="SUPFAM" id="SSF54211">
    <property type="entry name" value="Ribosomal protein S5 domain 2-like"/>
    <property type="match status" value="1"/>
</dbReference>
<dbReference type="InterPro" id="IPR020568">
    <property type="entry name" value="Ribosomal_Su5_D2-typ_SF"/>
</dbReference>
<dbReference type="AlphaFoldDB" id="A0A7C4R4K0"/>
<accession>A0A7C4R4K0</accession>
<proteinExistence type="predicted"/>
<sequence>MNSKNLQEKFPEVYNGLFSKCNIVVSAPCVFHWAGEYTMNFGGPSLSQKLPFRIYVGIEMIGKKGEIRLGDFILFTQSSKHFKDCSYASQKEYYNIKFLNNIKNRVCELNGGDKDFDGFIIHTIFEGPRNVGLNTNSAFLLATFTAISLLYKKIDLEDYNNAQKMNLENLIDFDKFNYILRETWKMNIDANDGISSGASIFNSMVNSEYPILYWSQKVDKNDDISSIKKGINCPKEEIDNIKYWAYDIGKMFNLEKTPIWNVDISMLYPGRDKPISRVSRSICNVENYLKQTLDFTKNNFSKIKDEKELSSFFKTLQKGDAEKIRRKYSDFLSYITVDIVKSLKETYSQDSDSSFLNLVNSINNYNNMVYFLNNRSELVDMVCDYIKNRFKDDINTIGIATKVCGLGKGGDVLVASQYSSSLPNTIYELREEIIRHTKTECFLDYLSWEDGFGKEGLIVEQFTDENLYSKFISRDVVSLSKIDKEGNLINSIMKKDKFDQEKESIDVLLDIVKNNIFINGEAMTSKEIYSARYTIEFLNILLKNKNKEVSNKELPRSSYSTNRNEFQGKILVPLQKEIKKRTGRDLVINISGTADNFKLKLKDTNCNICFLEKVF</sequence>
<comment type="caution">
    <text evidence="1">The sequence shown here is derived from an EMBL/GenBank/DDBJ whole genome shotgun (WGS) entry which is preliminary data.</text>
</comment>